<evidence type="ECO:0000256" key="2">
    <source>
        <dbReference type="ARBA" id="ARBA00022630"/>
    </source>
</evidence>
<gene>
    <name evidence="8" type="ORF">TBIB3V08_LOCUS8022</name>
</gene>
<keyword evidence="3" id="KW-0288">FMN</keyword>
<dbReference type="GO" id="GO:0017150">
    <property type="term" value="F:tRNA dihydrouridine synthase activity"/>
    <property type="evidence" value="ECO:0007669"/>
    <property type="project" value="InterPro"/>
</dbReference>
<evidence type="ECO:0000256" key="3">
    <source>
        <dbReference type="ARBA" id="ARBA00022643"/>
    </source>
</evidence>
<name>A0A7R9F2V3_9NEOP</name>
<evidence type="ECO:0000256" key="6">
    <source>
        <dbReference type="SAM" id="MobiDB-lite"/>
    </source>
</evidence>
<comment type="cofactor">
    <cofactor evidence="1">
        <name>FMN</name>
        <dbReference type="ChEBI" id="CHEBI:58210"/>
    </cofactor>
</comment>
<keyword evidence="4" id="KW-0819">tRNA processing</keyword>
<dbReference type="Gene3D" id="3.20.20.70">
    <property type="entry name" value="Aldolase class I"/>
    <property type="match status" value="1"/>
</dbReference>
<evidence type="ECO:0000256" key="4">
    <source>
        <dbReference type="ARBA" id="ARBA00022694"/>
    </source>
</evidence>
<dbReference type="PANTHER" id="PTHR45936:SF1">
    <property type="entry name" value="TRNA-DIHYDROURIDINE(20) SYNTHASE [NAD(P)+]-LIKE"/>
    <property type="match status" value="1"/>
</dbReference>
<evidence type="ECO:0000256" key="5">
    <source>
        <dbReference type="ARBA" id="ARBA00023002"/>
    </source>
</evidence>
<proteinExistence type="predicted"/>
<dbReference type="GO" id="GO:0005737">
    <property type="term" value="C:cytoplasm"/>
    <property type="evidence" value="ECO:0007669"/>
    <property type="project" value="TreeGrafter"/>
</dbReference>
<feature type="domain" description="DUS-like FMN-binding" evidence="7">
    <location>
        <begin position="210"/>
        <end position="449"/>
    </location>
</feature>
<dbReference type="SUPFAM" id="SSF54768">
    <property type="entry name" value="dsRNA-binding domain-like"/>
    <property type="match status" value="1"/>
</dbReference>
<evidence type="ECO:0000259" key="7">
    <source>
        <dbReference type="Pfam" id="PF01207"/>
    </source>
</evidence>
<organism evidence="8">
    <name type="scientific">Timema bartmani</name>
    <dbReference type="NCBI Taxonomy" id="61472"/>
    <lineage>
        <taxon>Eukaryota</taxon>
        <taxon>Metazoa</taxon>
        <taxon>Ecdysozoa</taxon>
        <taxon>Arthropoda</taxon>
        <taxon>Hexapoda</taxon>
        <taxon>Insecta</taxon>
        <taxon>Pterygota</taxon>
        <taxon>Neoptera</taxon>
        <taxon>Polyneoptera</taxon>
        <taxon>Phasmatodea</taxon>
        <taxon>Timematodea</taxon>
        <taxon>Timematoidea</taxon>
        <taxon>Timematidae</taxon>
        <taxon>Timema</taxon>
    </lineage>
</organism>
<feature type="compositionally biased region" description="Polar residues" evidence="6">
    <location>
        <begin position="91"/>
        <end position="115"/>
    </location>
</feature>
<dbReference type="AlphaFoldDB" id="A0A7R9F2V3"/>
<protein>
    <recommendedName>
        <fullName evidence="7">DUS-like FMN-binding domain-containing protein</fullName>
    </recommendedName>
</protein>
<dbReference type="EMBL" id="OD567458">
    <property type="protein sequence ID" value="CAD7445672.1"/>
    <property type="molecule type" value="Genomic_DNA"/>
</dbReference>
<dbReference type="GO" id="GO:0000049">
    <property type="term" value="F:tRNA binding"/>
    <property type="evidence" value="ECO:0007669"/>
    <property type="project" value="InterPro"/>
</dbReference>
<keyword evidence="5" id="KW-0560">Oxidoreductase</keyword>
<accession>A0A7R9F2V3</accession>
<dbReference type="CDD" id="cd19871">
    <property type="entry name" value="DSRM_DUS2L"/>
    <property type="match status" value="1"/>
</dbReference>
<dbReference type="Gene3D" id="3.30.160.20">
    <property type="match status" value="1"/>
</dbReference>
<evidence type="ECO:0000256" key="1">
    <source>
        <dbReference type="ARBA" id="ARBA00001917"/>
    </source>
</evidence>
<dbReference type="InterPro" id="IPR018517">
    <property type="entry name" value="tRNA_hU_synthase_CS"/>
</dbReference>
<dbReference type="InterPro" id="IPR052582">
    <property type="entry name" value="tRNA-DUS-like"/>
</dbReference>
<dbReference type="GO" id="GO:0050660">
    <property type="term" value="F:flavin adenine dinucleotide binding"/>
    <property type="evidence" value="ECO:0007669"/>
    <property type="project" value="InterPro"/>
</dbReference>
<dbReference type="PANTHER" id="PTHR45936">
    <property type="entry name" value="TRNA-DIHYDROURIDINE(20) SYNTHASE [NAD(P)+]-LIKE"/>
    <property type="match status" value="1"/>
</dbReference>
<dbReference type="InterPro" id="IPR035587">
    <property type="entry name" value="DUS-like_FMN-bd"/>
</dbReference>
<sequence length="655" mass="73141">MRVEFRVNVPTFDWRDCVKLFWEKTTLDSNPDLPVIGSVVEQESDALDYAASEADTMEMCGPNKKHNLAESTQTHIFSTSDIHLAAVNFNKLDSNDPQPSAPSHNNFSNSGNSPNDEPISRLKTARGNNTLDPAGLTKSVICRIMDYDSARLGVTQLAAVKGIGPPSCYRIQYVLVSIGESESTQLGTRCETSLRTMSESCRLSYDNKIILAPMVRTGTLPMRLLALDYGADIVYCEELIDWKLLRSTRKENEVLGTVDFIDQTDGSVVFRTCLREKPNVVLQIGTSCPERALQVAKLVENDVAAIDVNMGCPKEFSIKGGMGSALLSQPEKAQNILTTLVRGTKVPVTCKIRILPQLADTLALCHALAGTGISAIAIHGRTREERPQHVNHNDIIKAVAQCLDIPVIANGGSKEIDRYEDIVTFKKATGCSSVMLARAAQWNCSVFRPDGKLPLDEVIVSYLRYAIEYDNSGSNTKYCLQNMLRELQETPRGKKFLETQTLEQMCSLWGLGEQCRQKQVEMKQRGLLGRRDVVPASLEPRLKKRKVEEGDMVTELQCAFLRNVYGSDVELPKTRLLMWSRKNRVRQPEYNTLQEDKLFKSVVTVDGKKYSSSFWSVYIRQEKNKRWAEQGAALVCLWALGLESIETLSKHGCIL</sequence>
<dbReference type="InterPro" id="IPR013785">
    <property type="entry name" value="Aldolase_TIM"/>
</dbReference>
<dbReference type="SUPFAM" id="SSF51395">
    <property type="entry name" value="FMN-linked oxidoreductases"/>
    <property type="match status" value="1"/>
</dbReference>
<dbReference type="Pfam" id="PF01207">
    <property type="entry name" value="Dus"/>
    <property type="match status" value="1"/>
</dbReference>
<evidence type="ECO:0000313" key="8">
    <source>
        <dbReference type="EMBL" id="CAD7445672.1"/>
    </source>
</evidence>
<feature type="region of interest" description="Disordered" evidence="6">
    <location>
        <begin position="91"/>
        <end position="130"/>
    </location>
</feature>
<keyword evidence="2" id="KW-0285">Flavoprotein</keyword>
<reference evidence="8" key="1">
    <citation type="submission" date="2020-11" db="EMBL/GenBank/DDBJ databases">
        <authorList>
            <person name="Tran Van P."/>
        </authorList>
    </citation>
    <scope>NUCLEOTIDE SEQUENCE</scope>
</reference>
<dbReference type="InterPro" id="IPR044463">
    <property type="entry name" value="DUS2_DSRM"/>
</dbReference>
<dbReference type="CDD" id="cd02801">
    <property type="entry name" value="DUS_like_FMN"/>
    <property type="match status" value="1"/>
</dbReference>
<dbReference type="PROSITE" id="PS01136">
    <property type="entry name" value="UPF0034"/>
    <property type="match status" value="1"/>
</dbReference>